<reference evidence="3 4" key="1">
    <citation type="journal article" date="2018" name="Evol. Lett.">
        <title>Horizontal gene cluster transfer increased hallucinogenic mushroom diversity.</title>
        <authorList>
            <person name="Reynolds H.T."/>
            <person name="Vijayakumar V."/>
            <person name="Gluck-Thaler E."/>
            <person name="Korotkin H.B."/>
            <person name="Matheny P.B."/>
            <person name="Slot J.C."/>
        </authorList>
    </citation>
    <scope>NUCLEOTIDE SEQUENCE [LARGE SCALE GENOMIC DNA]</scope>
    <source>
        <strain evidence="3 4">2629</strain>
    </source>
</reference>
<evidence type="ECO:0000313" key="3">
    <source>
        <dbReference type="EMBL" id="PPQ66350.1"/>
    </source>
</evidence>
<comment type="caution">
    <text evidence="3">The sequence shown here is derived from an EMBL/GenBank/DDBJ whole genome shotgun (WGS) entry which is preliminary data.</text>
</comment>
<dbReference type="AlphaFoldDB" id="A0A409VJC7"/>
<name>A0A409VJC7_9AGAR</name>
<feature type="domain" description="DUF6534" evidence="2">
    <location>
        <begin position="142"/>
        <end position="214"/>
    </location>
</feature>
<dbReference type="InterPro" id="IPR045339">
    <property type="entry name" value="DUF6534"/>
</dbReference>
<dbReference type="Pfam" id="PF20152">
    <property type="entry name" value="DUF6534"/>
    <property type="match status" value="1"/>
</dbReference>
<keyword evidence="1" id="KW-0812">Transmembrane</keyword>
<protein>
    <recommendedName>
        <fullName evidence="2">DUF6534 domain-containing protein</fullName>
    </recommendedName>
</protein>
<keyword evidence="1" id="KW-1133">Transmembrane helix</keyword>
<keyword evidence="4" id="KW-1185">Reference proteome</keyword>
<dbReference type="InParanoid" id="A0A409VJC7"/>
<organism evidence="3 4">
    <name type="scientific">Panaeolus cyanescens</name>
    <dbReference type="NCBI Taxonomy" id="181874"/>
    <lineage>
        <taxon>Eukaryota</taxon>
        <taxon>Fungi</taxon>
        <taxon>Dikarya</taxon>
        <taxon>Basidiomycota</taxon>
        <taxon>Agaricomycotina</taxon>
        <taxon>Agaricomycetes</taxon>
        <taxon>Agaricomycetidae</taxon>
        <taxon>Agaricales</taxon>
        <taxon>Agaricineae</taxon>
        <taxon>Galeropsidaceae</taxon>
        <taxon>Panaeolus</taxon>
    </lineage>
</organism>
<dbReference type="Proteomes" id="UP000284842">
    <property type="component" value="Unassembled WGS sequence"/>
</dbReference>
<evidence type="ECO:0000259" key="2">
    <source>
        <dbReference type="Pfam" id="PF20152"/>
    </source>
</evidence>
<dbReference type="PANTHER" id="PTHR40465">
    <property type="entry name" value="CHROMOSOME 1, WHOLE GENOME SHOTGUN SEQUENCE"/>
    <property type="match status" value="1"/>
</dbReference>
<dbReference type="STRING" id="181874.A0A409VJC7"/>
<evidence type="ECO:0000256" key="1">
    <source>
        <dbReference type="SAM" id="Phobius"/>
    </source>
</evidence>
<dbReference type="PANTHER" id="PTHR40465:SF1">
    <property type="entry name" value="DUF6534 DOMAIN-CONTAINING PROTEIN"/>
    <property type="match status" value="1"/>
</dbReference>
<keyword evidence="1" id="KW-0472">Membrane</keyword>
<gene>
    <name evidence="3" type="ORF">CVT24_007187</name>
</gene>
<evidence type="ECO:0000313" key="4">
    <source>
        <dbReference type="Proteomes" id="UP000284842"/>
    </source>
</evidence>
<dbReference type="EMBL" id="NHTK01006045">
    <property type="protein sequence ID" value="PPQ66350.1"/>
    <property type="molecule type" value="Genomic_DNA"/>
</dbReference>
<feature type="transmembrane region" description="Helical" evidence="1">
    <location>
        <begin position="86"/>
        <end position="109"/>
    </location>
</feature>
<feature type="transmembrane region" description="Helical" evidence="1">
    <location>
        <begin position="12"/>
        <end position="33"/>
    </location>
</feature>
<feature type="transmembrane region" description="Helical" evidence="1">
    <location>
        <begin position="45"/>
        <end position="66"/>
    </location>
</feature>
<accession>A0A409VJC7</accession>
<proteinExistence type="predicted"/>
<feature type="transmembrane region" description="Helical" evidence="1">
    <location>
        <begin position="129"/>
        <end position="155"/>
    </location>
</feature>
<sequence>MEAAPGTYGALLLGALFAAGFSGIAGVQLIMYFKLFPDDRLFLKFLVLFVWFLDCLHTGLVWSSLWLYLITHFASPAFADYIPETIALSVVLTAALTFIAHCLFAHRIFRLSGGEMIHLKSYTHFREKFQWLFSLGLGLSSGVDVLITLCLLFLLRRGKSNSLRLGHIIDSIVLYTLEIGGLTSAATVVSLICWIQLSNSLVFLGLHFVIGKPTLNTREVFRRAHTAATLELMQNRSRLHSGRRGMGHSSTIRFCNSDLVNAPEVHALEVNVSKSVSYD</sequence>
<dbReference type="OrthoDB" id="3206554at2759"/>